<dbReference type="CDD" id="cd03801">
    <property type="entry name" value="GT4_PimA-like"/>
    <property type="match status" value="1"/>
</dbReference>
<evidence type="ECO:0000313" key="3">
    <source>
        <dbReference type="Proteomes" id="UP000253769"/>
    </source>
</evidence>
<dbReference type="OrthoDB" id="9807209at2"/>
<dbReference type="RefSeq" id="WP_114694388.1">
    <property type="nucleotide sequence ID" value="NZ_QQOH01000001.1"/>
</dbReference>
<dbReference type="Proteomes" id="UP000253769">
    <property type="component" value="Unassembled WGS sequence"/>
</dbReference>
<organism evidence="2 3">
    <name type="scientific">Motiliproteus coralliicola</name>
    <dbReference type="NCBI Taxonomy" id="2283196"/>
    <lineage>
        <taxon>Bacteria</taxon>
        <taxon>Pseudomonadati</taxon>
        <taxon>Pseudomonadota</taxon>
        <taxon>Gammaproteobacteria</taxon>
        <taxon>Oceanospirillales</taxon>
        <taxon>Oceanospirillaceae</taxon>
        <taxon>Motiliproteus</taxon>
    </lineage>
</organism>
<evidence type="ECO:0000313" key="2">
    <source>
        <dbReference type="EMBL" id="RDE24797.1"/>
    </source>
</evidence>
<dbReference type="SUPFAM" id="SSF53756">
    <property type="entry name" value="UDP-Glycosyltransferase/glycogen phosphorylase"/>
    <property type="match status" value="1"/>
</dbReference>
<dbReference type="Pfam" id="PF13692">
    <property type="entry name" value="Glyco_trans_1_4"/>
    <property type="match status" value="1"/>
</dbReference>
<gene>
    <name evidence="2" type="ORF">DV711_04225</name>
</gene>
<dbReference type="NCBIfam" id="TIGR03087">
    <property type="entry name" value="stp1"/>
    <property type="match status" value="1"/>
</dbReference>
<name>A0A369WSZ5_9GAMM</name>
<dbReference type="PANTHER" id="PTHR12526">
    <property type="entry name" value="GLYCOSYLTRANSFERASE"/>
    <property type="match status" value="1"/>
</dbReference>
<dbReference type="Pfam" id="PF13439">
    <property type="entry name" value="Glyco_transf_4"/>
    <property type="match status" value="1"/>
</dbReference>
<dbReference type="GO" id="GO:0016757">
    <property type="term" value="F:glycosyltransferase activity"/>
    <property type="evidence" value="ECO:0007669"/>
    <property type="project" value="UniProtKB-ARBA"/>
</dbReference>
<proteinExistence type="predicted"/>
<reference evidence="2 3" key="1">
    <citation type="submission" date="2018-07" db="EMBL/GenBank/DDBJ databases">
        <title>Motiliproteus coralliicola sp. nov., a bacterium isolated from Coral.</title>
        <authorList>
            <person name="Wang G."/>
        </authorList>
    </citation>
    <scope>NUCLEOTIDE SEQUENCE [LARGE SCALE GENOMIC DNA]</scope>
    <source>
        <strain evidence="2 3">C34</strain>
    </source>
</reference>
<dbReference type="AlphaFoldDB" id="A0A369WSZ5"/>
<dbReference type="InterPro" id="IPR017521">
    <property type="entry name" value="Sugar_tfrase_PEP-CTERM_Stp1"/>
</dbReference>
<comment type="caution">
    <text evidence="2">The sequence shown here is derived from an EMBL/GenBank/DDBJ whole genome shotgun (WGS) entry which is preliminary data.</text>
</comment>
<keyword evidence="2" id="KW-0808">Transferase</keyword>
<dbReference type="InterPro" id="IPR028098">
    <property type="entry name" value="Glyco_trans_4-like_N"/>
</dbReference>
<protein>
    <submittedName>
        <fullName evidence="2">TIGR03087 family PEP-CTERM/XrtA system glycosyltransferase</fullName>
    </submittedName>
</protein>
<dbReference type="PANTHER" id="PTHR12526:SF600">
    <property type="entry name" value="GLYCOSYL TRANSFERASE GROUP 1"/>
    <property type="match status" value="1"/>
</dbReference>
<sequence length="409" mass="45993">MNILYICHRFPYPPKRGGKIRPFNMISHLSRQGHKVWVCSLVRGDQEAAETSGIEQHCHHHFMAQVDNKLQTLRMVARLPLPTPSSMGFFYSAKLKAHIDQLLAREKFDLIFVHCSSVAQYVADVTGIPKILDYGDMDSQKWLTYTRFKPFPLNMGYWLEGSKMERAEKQLAKHFDMATCTTRAEWQTLEDYRTGIATDWFPNGVDSDFFKPDGEGYDPNAISFIGRMDYYPNQHCMLEFCDKVLPLLRQRLPEAKLFIVGADPSKEIWALDKLDGVTVTGSVDDVRPYIQRTAAMVAPLAIARGTQNKILEAMAMGVPVVSSRQAAGGIDAVAGEHFLVADNPQEYADALLSLMSDENRRKHYADAGRNRVLSNHNWPASMARLDGIIDQCIKATTGTTPSKEAALCD</sequence>
<keyword evidence="3" id="KW-1185">Reference proteome</keyword>
<accession>A0A369WSZ5</accession>
<evidence type="ECO:0000259" key="1">
    <source>
        <dbReference type="Pfam" id="PF13439"/>
    </source>
</evidence>
<dbReference type="EMBL" id="QQOH01000001">
    <property type="protein sequence ID" value="RDE24797.1"/>
    <property type="molecule type" value="Genomic_DNA"/>
</dbReference>
<dbReference type="Gene3D" id="3.40.50.2000">
    <property type="entry name" value="Glycogen Phosphorylase B"/>
    <property type="match status" value="2"/>
</dbReference>
<feature type="domain" description="Glycosyltransferase subfamily 4-like N-terminal" evidence="1">
    <location>
        <begin position="23"/>
        <end position="208"/>
    </location>
</feature>